<evidence type="ECO:0000313" key="2">
    <source>
        <dbReference type="Proteomes" id="UP001349994"/>
    </source>
</evidence>
<protein>
    <submittedName>
        <fullName evidence="1">Uncharacterized protein</fullName>
    </submittedName>
</protein>
<comment type="caution">
    <text evidence="1">The sequence shown here is derived from an EMBL/GenBank/DDBJ whole genome shotgun (WGS) entry which is preliminary data.</text>
</comment>
<proteinExistence type="predicted"/>
<reference evidence="1 2" key="1">
    <citation type="submission" date="2024-01" db="EMBL/GenBank/DDBJ databases">
        <title>novel species in genus Adlercreutzia.</title>
        <authorList>
            <person name="Liu X."/>
        </authorList>
    </citation>
    <scope>NUCLEOTIDE SEQUENCE [LARGE SCALE GENOMIC DNA]</scope>
    <source>
        <strain evidence="1 2">R7</strain>
    </source>
</reference>
<name>A0ABU6IIE2_9ACTN</name>
<evidence type="ECO:0000313" key="1">
    <source>
        <dbReference type="EMBL" id="MEC4176205.1"/>
    </source>
</evidence>
<keyword evidence="2" id="KW-1185">Reference proteome</keyword>
<accession>A0ABU6IIE2</accession>
<gene>
    <name evidence="1" type="ORF">VIN30_07065</name>
</gene>
<organism evidence="1 2">
    <name type="scientific">Adlercreutzia wanghongyangiae</name>
    <dbReference type="NCBI Taxonomy" id="3111451"/>
    <lineage>
        <taxon>Bacteria</taxon>
        <taxon>Bacillati</taxon>
        <taxon>Actinomycetota</taxon>
        <taxon>Coriobacteriia</taxon>
        <taxon>Eggerthellales</taxon>
        <taxon>Eggerthellaceae</taxon>
        <taxon>Adlercreutzia</taxon>
    </lineage>
</organism>
<dbReference type="Proteomes" id="UP001349994">
    <property type="component" value="Unassembled WGS sequence"/>
</dbReference>
<dbReference type="RefSeq" id="WP_338210387.1">
    <property type="nucleotide sequence ID" value="NZ_JAYMFF010000012.1"/>
</dbReference>
<dbReference type="EMBL" id="JAYMFF010000012">
    <property type="protein sequence ID" value="MEC4176205.1"/>
    <property type="molecule type" value="Genomic_DNA"/>
</dbReference>
<sequence length="89" mass="9764">MQLITADEVDVCMGETGHLISVCHHFVRENRKDASVAVGLPFHISFLLGARSALQRVQQSDLNLSAPCRIEETFRPAVEEDGCLVNAEA</sequence>